<gene>
    <name evidence="1" type="ORF">ABT39_MTgene1909</name>
</gene>
<comment type="caution">
    <text evidence="1">The sequence shown here is derived from an EMBL/GenBank/DDBJ whole genome shotgun (WGS) entry which is preliminary data.</text>
</comment>
<geneLocation type="mitochondrion" evidence="1"/>
<reference evidence="1" key="1">
    <citation type="journal article" date="2015" name="Genome Biol. Evol.">
        <title>Organellar Genomes of White Spruce (Picea glauca): Assembly and Annotation.</title>
        <authorList>
            <person name="Jackman S.D."/>
            <person name="Warren R.L."/>
            <person name="Gibb E.A."/>
            <person name="Vandervalk B.P."/>
            <person name="Mohamadi H."/>
            <person name="Chu J."/>
            <person name="Raymond A."/>
            <person name="Pleasance S."/>
            <person name="Coope R."/>
            <person name="Wildung M.R."/>
            <person name="Ritland C.E."/>
            <person name="Bousquet J."/>
            <person name="Jones S.J."/>
            <person name="Bohlmann J."/>
            <person name="Birol I."/>
        </authorList>
    </citation>
    <scope>NUCLEOTIDE SEQUENCE [LARGE SCALE GENOMIC DNA]</scope>
    <source>
        <tissue evidence="1">Flushing bud</tissue>
    </source>
</reference>
<keyword evidence="1" id="KW-0496">Mitochondrion</keyword>
<dbReference type="EMBL" id="LKAM01000013">
    <property type="protein sequence ID" value="KUM46103.1"/>
    <property type="molecule type" value="Genomic_DNA"/>
</dbReference>
<name>A0A117NG15_PICGL</name>
<evidence type="ECO:0000313" key="1">
    <source>
        <dbReference type="EMBL" id="KUM46103.1"/>
    </source>
</evidence>
<sequence>MARTQYGNNSKCRGSSIVTSRHGTKPKNLIHATIRASASGGFHIFPSYYSIFRRRRSVVLSGVSILLKPFCRDSHAL</sequence>
<dbReference type="AlphaFoldDB" id="A0A117NG15"/>
<accession>A0A117NG15</accession>
<proteinExistence type="predicted"/>
<organism evidence="1">
    <name type="scientific">Picea glauca</name>
    <name type="common">White spruce</name>
    <name type="synonym">Pinus glauca</name>
    <dbReference type="NCBI Taxonomy" id="3330"/>
    <lineage>
        <taxon>Eukaryota</taxon>
        <taxon>Viridiplantae</taxon>
        <taxon>Streptophyta</taxon>
        <taxon>Embryophyta</taxon>
        <taxon>Tracheophyta</taxon>
        <taxon>Spermatophyta</taxon>
        <taxon>Pinopsida</taxon>
        <taxon>Pinidae</taxon>
        <taxon>Conifers I</taxon>
        <taxon>Pinales</taxon>
        <taxon>Pinaceae</taxon>
        <taxon>Picea</taxon>
    </lineage>
</organism>
<protein>
    <submittedName>
        <fullName evidence="1">Uncharacterized protein</fullName>
    </submittedName>
</protein>